<gene>
    <name evidence="2" type="ORF">MIPYR_10467</name>
</gene>
<keyword evidence="1" id="KW-0812">Transmembrane</keyword>
<organism evidence="2">
    <name type="scientific">uncultured Microbacterium sp</name>
    <dbReference type="NCBI Taxonomy" id="191216"/>
    <lineage>
        <taxon>Bacteria</taxon>
        <taxon>Bacillati</taxon>
        <taxon>Actinomycetota</taxon>
        <taxon>Actinomycetes</taxon>
        <taxon>Micrococcales</taxon>
        <taxon>Microbacteriaceae</taxon>
        <taxon>Microbacterium</taxon>
        <taxon>environmental samples</taxon>
    </lineage>
</organism>
<protein>
    <submittedName>
        <fullName evidence="2">TadE family protein</fullName>
    </submittedName>
</protein>
<dbReference type="AlphaFoldDB" id="A0A1Y5NYR2"/>
<evidence type="ECO:0000313" key="2">
    <source>
        <dbReference type="EMBL" id="SBS70410.1"/>
    </source>
</evidence>
<keyword evidence="1" id="KW-1133">Transmembrane helix</keyword>
<feature type="transmembrane region" description="Helical" evidence="1">
    <location>
        <begin position="12"/>
        <end position="35"/>
    </location>
</feature>
<name>A0A1Y5NYR2_9MICO</name>
<keyword evidence="1" id="KW-0472">Membrane</keyword>
<dbReference type="EMBL" id="FLQR01000001">
    <property type="protein sequence ID" value="SBS70410.1"/>
    <property type="molecule type" value="Genomic_DNA"/>
</dbReference>
<reference evidence="2" key="1">
    <citation type="submission" date="2016-03" db="EMBL/GenBank/DDBJ databases">
        <authorList>
            <person name="Ploux O."/>
        </authorList>
    </citation>
    <scope>NUCLEOTIDE SEQUENCE</scope>
    <source>
        <strain evidence="2">UC1</strain>
    </source>
</reference>
<evidence type="ECO:0000256" key="1">
    <source>
        <dbReference type="SAM" id="Phobius"/>
    </source>
</evidence>
<accession>A0A1Y5NYR2</accession>
<sequence>MHPPRASTDDDVGAAALEFILVGLVLLVPVVYLIVALGAIQAHALGVEAGSRHIARAIATAPDAVTADARAQAILASVTEEYGIDPGAVHVSIGCRPAGAACPSAGSTLLVTLTAAVPLPLVPPVLDLDRTVRVPVEAVTAQKVSRFWGTG</sequence>
<dbReference type="RefSeq" id="WP_295573099.1">
    <property type="nucleotide sequence ID" value="NZ_FLQR01000001.1"/>
</dbReference>
<proteinExistence type="predicted"/>